<organism evidence="1 2">
    <name type="scientific">Euroglyphus maynei</name>
    <name type="common">Mayne's house dust mite</name>
    <dbReference type="NCBI Taxonomy" id="6958"/>
    <lineage>
        <taxon>Eukaryota</taxon>
        <taxon>Metazoa</taxon>
        <taxon>Ecdysozoa</taxon>
        <taxon>Arthropoda</taxon>
        <taxon>Chelicerata</taxon>
        <taxon>Arachnida</taxon>
        <taxon>Acari</taxon>
        <taxon>Acariformes</taxon>
        <taxon>Sarcoptiformes</taxon>
        <taxon>Astigmata</taxon>
        <taxon>Psoroptidia</taxon>
        <taxon>Analgoidea</taxon>
        <taxon>Pyroglyphidae</taxon>
        <taxon>Pyroglyphinae</taxon>
        <taxon>Euroglyphus</taxon>
    </lineage>
</organism>
<keyword evidence="2" id="KW-1185">Reference proteome</keyword>
<evidence type="ECO:0000313" key="1">
    <source>
        <dbReference type="EMBL" id="OTF74885.1"/>
    </source>
</evidence>
<dbReference type="Pfam" id="PF14868">
    <property type="entry name" value="DUF4487"/>
    <property type="match status" value="1"/>
</dbReference>
<proteinExistence type="predicted"/>
<sequence>MNDSEFNSSEDDYEPEDCGGVSFLSTQLDDKLILKLLDDNVDDEEILLELSHREDYPGYILNPMHYNDDYLIGLTNLIRRLMKIDPESVNRWIGSEQVDGEVYSIFSFLFKLIGEQTEAFSYPEVIKYKDLTFSLYDYVTSILCAFILTLNGDQFEEVEEFLFDKLFSPHLIKALMASDIICFMCRISKEFALDMAQVLFKTMNEIWFEDVRTTSTEPNQSFLQALQFTHQILLNLSKRILKFIDKDQFARLIESCPLQTNFML</sequence>
<dbReference type="PANTHER" id="PTHR16071:SF2">
    <property type="entry name" value="FIGNL1-INTERACTING REGULATOR OF RECOMBINATION AND MITOSIS"/>
    <property type="match status" value="1"/>
</dbReference>
<evidence type="ECO:0000313" key="2">
    <source>
        <dbReference type="Proteomes" id="UP000194236"/>
    </source>
</evidence>
<dbReference type="OrthoDB" id="6506025at2759"/>
<comment type="caution">
    <text evidence="1">The sequence shown here is derived from an EMBL/GenBank/DDBJ whole genome shotgun (WGS) entry which is preliminary data.</text>
</comment>
<dbReference type="AlphaFoldDB" id="A0A1Y3B6I8"/>
<dbReference type="PANTHER" id="PTHR16071">
    <property type="entry name" value="CHROMOSOME 1 OPEN READING FRAME 112"/>
    <property type="match status" value="1"/>
</dbReference>
<dbReference type="Proteomes" id="UP000194236">
    <property type="component" value="Unassembled WGS sequence"/>
</dbReference>
<dbReference type="InterPro" id="IPR027902">
    <property type="entry name" value="DUF4487"/>
</dbReference>
<protein>
    <submittedName>
        <fullName evidence="1">Uncharacterized protein</fullName>
    </submittedName>
</protein>
<reference evidence="1 2" key="1">
    <citation type="submission" date="2017-03" db="EMBL/GenBank/DDBJ databases">
        <title>Genome Survey of Euroglyphus maynei.</title>
        <authorList>
            <person name="Arlian L.G."/>
            <person name="Morgan M.S."/>
            <person name="Rider S.D."/>
        </authorList>
    </citation>
    <scope>NUCLEOTIDE SEQUENCE [LARGE SCALE GENOMIC DNA]</scope>
    <source>
        <strain evidence="1">Arlian Lab</strain>
        <tissue evidence="1">Whole body</tissue>
    </source>
</reference>
<accession>A0A1Y3B6I8</accession>
<dbReference type="EMBL" id="MUJZ01044794">
    <property type="protein sequence ID" value="OTF74885.1"/>
    <property type="molecule type" value="Genomic_DNA"/>
</dbReference>
<gene>
    <name evidence="1" type="ORF">BLA29_007921</name>
</gene>
<name>A0A1Y3B6I8_EURMA</name>